<dbReference type="SUPFAM" id="SSF52096">
    <property type="entry name" value="ClpP/crotonase"/>
    <property type="match status" value="1"/>
</dbReference>
<dbReference type="RefSeq" id="WP_076930816.1">
    <property type="nucleotide sequence ID" value="NZ_LT605205.1"/>
</dbReference>
<dbReference type="GO" id="GO:0006508">
    <property type="term" value="P:proteolysis"/>
    <property type="evidence" value="ECO:0007669"/>
    <property type="project" value="UniProtKB-KW"/>
</dbReference>
<dbReference type="Pfam" id="PF25145">
    <property type="entry name" value="NfeD1b_N"/>
    <property type="match status" value="1"/>
</dbReference>
<feature type="domain" description="NfeD-like C-terminal" evidence="7">
    <location>
        <begin position="405"/>
        <end position="457"/>
    </location>
</feature>
<evidence type="ECO:0000256" key="4">
    <source>
        <dbReference type="ARBA" id="ARBA00023136"/>
    </source>
</evidence>
<dbReference type="PANTHER" id="PTHR33507">
    <property type="entry name" value="INNER MEMBRANE PROTEIN YBBJ"/>
    <property type="match status" value="1"/>
</dbReference>
<keyword evidence="4 5" id="KW-0472">Membrane</keyword>
<dbReference type="InterPro" id="IPR002810">
    <property type="entry name" value="NfeD-like_C"/>
</dbReference>
<evidence type="ECO:0000256" key="3">
    <source>
        <dbReference type="ARBA" id="ARBA00022989"/>
    </source>
</evidence>
<dbReference type="Proteomes" id="UP000187464">
    <property type="component" value="Chromosome I"/>
</dbReference>
<dbReference type="InterPro" id="IPR052165">
    <property type="entry name" value="Membrane_assoc_protease"/>
</dbReference>
<feature type="domain" description="NfeD1b N-terminal" evidence="9">
    <location>
        <begin position="28"/>
        <end position="229"/>
    </location>
</feature>
<dbReference type="STRING" id="1642647.PSM36_2081"/>
<accession>A0A1R3T6G2</accession>
<dbReference type="CDD" id="cd07021">
    <property type="entry name" value="Clp_protease_NfeD_like"/>
    <property type="match status" value="1"/>
</dbReference>
<evidence type="ECO:0000256" key="1">
    <source>
        <dbReference type="ARBA" id="ARBA00004141"/>
    </source>
</evidence>
<protein>
    <submittedName>
        <fullName evidence="10">Membrane-bound serine protease</fullName>
    </submittedName>
</protein>
<dbReference type="GO" id="GO:0008233">
    <property type="term" value="F:peptidase activity"/>
    <property type="evidence" value="ECO:0007669"/>
    <property type="project" value="UniProtKB-KW"/>
</dbReference>
<dbReference type="PANTHER" id="PTHR33507:SF3">
    <property type="entry name" value="INNER MEMBRANE PROTEIN YBBJ"/>
    <property type="match status" value="1"/>
</dbReference>
<evidence type="ECO:0000256" key="2">
    <source>
        <dbReference type="ARBA" id="ARBA00022692"/>
    </source>
</evidence>
<keyword evidence="10" id="KW-0645">Protease</keyword>
<dbReference type="InterPro" id="IPR056739">
    <property type="entry name" value="NfeD_membrane"/>
</dbReference>
<keyword evidence="2 5" id="KW-0812">Transmembrane</keyword>
<feature type="transmembrane region" description="Helical" evidence="5">
    <location>
        <begin position="353"/>
        <end position="374"/>
    </location>
</feature>
<dbReference type="InterPro" id="IPR056738">
    <property type="entry name" value="NfeD1b_N"/>
</dbReference>
<dbReference type="AlphaFoldDB" id="A0A1R3T6G2"/>
<name>A0A1R3T6G2_9BACT</name>
<evidence type="ECO:0000259" key="9">
    <source>
        <dbReference type="Pfam" id="PF25145"/>
    </source>
</evidence>
<gene>
    <name evidence="10" type="ORF">PSM36_2081</name>
</gene>
<keyword evidence="6" id="KW-0732">Signal</keyword>
<dbReference type="Gene3D" id="3.90.226.10">
    <property type="entry name" value="2-enoyl-CoA Hydratase, Chain A, domain 1"/>
    <property type="match status" value="1"/>
</dbReference>
<feature type="transmembrane region" description="Helical" evidence="5">
    <location>
        <begin position="242"/>
        <end position="262"/>
    </location>
</feature>
<keyword evidence="11" id="KW-1185">Reference proteome</keyword>
<feature type="signal peptide" evidence="6">
    <location>
        <begin position="1"/>
        <end position="21"/>
    </location>
</feature>
<reference evidence="10 11" key="1">
    <citation type="submission" date="2016-08" db="EMBL/GenBank/DDBJ databases">
        <authorList>
            <person name="Seilhamer J.J."/>
        </authorList>
    </citation>
    <scope>NUCLEOTIDE SEQUENCE [LARGE SCALE GENOMIC DNA]</scope>
    <source>
        <strain evidence="10">M3/6</strain>
    </source>
</reference>
<feature type="transmembrane region" description="Helical" evidence="5">
    <location>
        <begin position="269"/>
        <end position="289"/>
    </location>
</feature>
<feature type="domain" description="NfeD integral membrane" evidence="8">
    <location>
        <begin position="248"/>
        <end position="371"/>
    </location>
</feature>
<dbReference type="KEGG" id="psac:PSM36_2081"/>
<dbReference type="EMBL" id="LT605205">
    <property type="protein sequence ID" value="SCD20888.1"/>
    <property type="molecule type" value="Genomic_DNA"/>
</dbReference>
<dbReference type="GO" id="GO:0005886">
    <property type="term" value="C:plasma membrane"/>
    <property type="evidence" value="ECO:0007669"/>
    <property type="project" value="TreeGrafter"/>
</dbReference>
<dbReference type="InterPro" id="IPR029045">
    <property type="entry name" value="ClpP/crotonase-like_dom_sf"/>
</dbReference>
<evidence type="ECO:0000256" key="5">
    <source>
        <dbReference type="SAM" id="Phobius"/>
    </source>
</evidence>
<evidence type="ECO:0000313" key="10">
    <source>
        <dbReference type="EMBL" id="SCD20888.1"/>
    </source>
</evidence>
<feature type="chain" id="PRO_5012367876" evidence="6">
    <location>
        <begin position="22"/>
        <end position="460"/>
    </location>
</feature>
<dbReference type="Pfam" id="PF24961">
    <property type="entry name" value="NfeD_membrane"/>
    <property type="match status" value="1"/>
</dbReference>
<keyword evidence="3 5" id="KW-1133">Transmembrane helix</keyword>
<dbReference type="Gene3D" id="2.40.50.140">
    <property type="entry name" value="Nucleic acid-binding proteins"/>
    <property type="match status" value="1"/>
</dbReference>
<dbReference type="SUPFAM" id="SSF141322">
    <property type="entry name" value="NfeD domain-like"/>
    <property type="match status" value="1"/>
</dbReference>
<dbReference type="InterPro" id="IPR012340">
    <property type="entry name" value="NA-bd_OB-fold"/>
</dbReference>
<comment type="subcellular location">
    <subcellularLocation>
        <location evidence="1">Membrane</location>
        <topology evidence="1">Multi-pass membrane protein</topology>
    </subcellularLocation>
</comment>
<keyword evidence="10" id="KW-0378">Hydrolase</keyword>
<evidence type="ECO:0000259" key="8">
    <source>
        <dbReference type="Pfam" id="PF24961"/>
    </source>
</evidence>
<sequence>MRKFQIILFLLLLILSFDLSAQDAKPMIYRINIKENIGSNTWIYLQNGLHEATGKDAAAVLLHMNTYGGSVLEADSMRTAILNAPLPVYVFIDNNAASAGALISIACDSIFMRSSGSIGAATVVEGGSGERASDKHQSYMRGIMRATAESHGKTVTVHEGDTVTKWRRDPKVAEAMVDERVVIPGFADSTQILTLTASQATELGYCDGIAESVHEVIVTHLGYSDYTLETYNPSFYDKVRGFLTNGIVQAFLIMFIIGGIYFELQSPGVGFPTAAAITAAILYFTPLYLTGYAQNWEVLLFVLGLIFIVFEIFVVPGFGITGILGILFVFSALVLALIGNIRFNFEGLPAMEMFRALMVVLGGTGMGLVLIIYLSGRIGKPGFLQFAALHADQEGYISVSMEPVSLVGKTGVAATDLRPSGMVNVDGDFYDAISLKGFIDKGDEVVVKRYENFQLYVVGK</sequence>
<evidence type="ECO:0000259" key="7">
    <source>
        <dbReference type="Pfam" id="PF01957"/>
    </source>
</evidence>
<feature type="transmembrane region" description="Helical" evidence="5">
    <location>
        <begin position="322"/>
        <end position="341"/>
    </location>
</feature>
<feature type="transmembrane region" description="Helical" evidence="5">
    <location>
        <begin position="295"/>
        <end position="315"/>
    </location>
</feature>
<organism evidence="10 11">
    <name type="scientific">Proteiniphilum saccharofermentans</name>
    <dbReference type="NCBI Taxonomy" id="1642647"/>
    <lineage>
        <taxon>Bacteria</taxon>
        <taxon>Pseudomonadati</taxon>
        <taxon>Bacteroidota</taxon>
        <taxon>Bacteroidia</taxon>
        <taxon>Bacteroidales</taxon>
        <taxon>Dysgonomonadaceae</taxon>
        <taxon>Proteiniphilum</taxon>
    </lineage>
</organism>
<dbReference type="Pfam" id="PF01957">
    <property type="entry name" value="NfeD"/>
    <property type="match status" value="1"/>
</dbReference>
<proteinExistence type="predicted"/>
<evidence type="ECO:0000313" key="11">
    <source>
        <dbReference type="Proteomes" id="UP000187464"/>
    </source>
</evidence>
<evidence type="ECO:0000256" key="6">
    <source>
        <dbReference type="SAM" id="SignalP"/>
    </source>
</evidence>